<protein>
    <submittedName>
        <fullName evidence="2">Uncharacterized protein</fullName>
    </submittedName>
</protein>
<keyword evidence="1" id="KW-1133">Transmembrane helix</keyword>
<keyword evidence="1" id="KW-0812">Transmembrane</keyword>
<dbReference type="Proteomes" id="UP000250140">
    <property type="component" value="Unassembled WGS sequence"/>
</dbReference>
<dbReference type="EMBL" id="KV748585">
    <property type="protein sequence ID" value="OCL14335.1"/>
    <property type="molecule type" value="Genomic_DNA"/>
</dbReference>
<organism evidence="2 3">
    <name type="scientific">Glonium stellatum</name>
    <dbReference type="NCBI Taxonomy" id="574774"/>
    <lineage>
        <taxon>Eukaryota</taxon>
        <taxon>Fungi</taxon>
        <taxon>Dikarya</taxon>
        <taxon>Ascomycota</taxon>
        <taxon>Pezizomycotina</taxon>
        <taxon>Dothideomycetes</taxon>
        <taxon>Pleosporomycetidae</taxon>
        <taxon>Gloniales</taxon>
        <taxon>Gloniaceae</taxon>
        <taxon>Glonium</taxon>
    </lineage>
</organism>
<reference evidence="2 3" key="1">
    <citation type="journal article" date="2016" name="Nat. Commun.">
        <title>Ectomycorrhizal ecology is imprinted in the genome of the dominant symbiotic fungus Cenococcum geophilum.</title>
        <authorList>
            <consortium name="DOE Joint Genome Institute"/>
            <person name="Peter M."/>
            <person name="Kohler A."/>
            <person name="Ohm R.A."/>
            <person name="Kuo A."/>
            <person name="Krutzmann J."/>
            <person name="Morin E."/>
            <person name="Arend M."/>
            <person name="Barry K.W."/>
            <person name="Binder M."/>
            <person name="Choi C."/>
            <person name="Clum A."/>
            <person name="Copeland A."/>
            <person name="Grisel N."/>
            <person name="Haridas S."/>
            <person name="Kipfer T."/>
            <person name="LaButti K."/>
            <person name="Lindquist E."/>
            <person name="Lipzen A."/>
            <person name="Maire R."/>
            <person name="Meier B."/>
            <person name="Mihaltcheva S."/>
            <person name="Molinier V."/>
            <person name="Murat C."/>
            <person name="Poggeler S."/>
            <person name="Quandt C.A."/>
            <person name="Sperisen C."/>
            <person name="Tritt A."/>
            <person name="Tisserant E."/>
            <person name="Crous P.W."/>
            <person name="Henrissat B."/>
            <person name="Nehls U."/>
            <person name="Egli S."/>
            <person name="Spatafora J.W."/>
            <person name="Grigoriev I.V."/>
            <person name="Martin F.M."/>
        </authorList>
    </citation>
    <scope>NUCLEOTIDE SEQUENCE [LARGE SCALE GENOMIC DNA]</scope>
    <source>
        <strain evidence="2 3">CBS 207.34</strain>
    </source>
</reference>
<gene>
    <name evidence="2" type="ORF">AOQ84DRAFT_351561</name>
</gene>
<feature type="transmembrane region" description="Helical" evidence="1">
    <location>
        <begin position="47"/>
        <end position="71"/>
    </location>
</feature>
<keyword evidence="1" id="KW-0472">Membrane</keyword>
<keyword evidence="3" id="KW-1185">Reference proteome</keyword>
<name>A0A8E2FBX0_9PEZI</name>
<evidence type="ECO:0000313" key="2">
    <source>
        <dbReference type="EMBL" id="OCL14335.1"/>
    </source>
</evidence>
<feature type="transmembrane region" description="Helical" evidence="1">
    <location>
        <begin position="124"/>
        <end position="148"/>
    </location>
</feature>
<feature type="transmembrane region" description="Helical" evidence="1">
    <location>
        <begin position="91"/>
        <end position="112"/>
    </location>
</feature>
<accession>A0A8E2FBX0</accession>
<evidence type="ECO:0000256" key="1">
    <source>
        <dbReference type="SAM" id="Phobius"/>
    </source>
</evidence>
<sequence length="169" mass="18424">MSDILFWIVAHGLCAIFHGGLVAASFYSFASCAMHSHGCGQDISGIILPWASFAVGSFATMFNAGLLKRILLLERPSSDSTSEHHRFKKRVVIVIGAVFNALFLITDIYFAATTSKSTSEEFKQLRPVCALAALSAIALFATIVMDIIKLVEIQRQKAEVDEVLDSLEP</sequence>
<dbReference type="OrthoDB" id="5130896at2759"/>
<proteinExistence type="predicted"/>
<evidence type="ECO:0000313" key="3">
    <source>
        <dbReference type="Proteomes" id="UP000250140"/>
    </source>
</evidence>
<dbReference type="AlphaFoldDB" id="A0A8E2FBX0"/>